<dbReference type="AlphaFoldDB" id="A4C4B0"/>
<dbReference type="EMBL" id="AAOH01000001">
    <property type="protein sequence ID" value="EAR30392.1"/>
    <property type="molecule type" value="Genomic_DNA"/>
</dbReference>
<dbReference type="InterPro" id="IPR010775">
    <property type="entry name" value="DUF1365"/>
</dbReference>
<dbReference type="STRING" id="87626.PTD2_02446"/>
<accession>A4C4B0</accession>
<proteinExistence type="predicted"/>
<comment type="caution">
    <text evidence="1">The sequence shown here is derived from an EMBL/GenBank/DDBJ whole genome shotgun (WGS) entry which is preliminary data.</text>
</comment>
<dbReference type="eggNOG" id="COG3496">
    <property type="taxonomic scope" value="Bacteria"/>
</dbReference>
<dbReference type="Proteomes" id="UP000006201">
    <property type="component" value="Unassembled WGS sequence"/>
</dbReference>
<dbReference type="Pfam" id="PF07103">
    <property type="entry name" value="DUF1365"/>
    <property type="match status" value="1"/>
</dbReference>
<protein>
    <submittedName>
        <fullName evidence="1">Plasmid partition ParA protein</fullName>
    </submittedName>
</protein>
<dbReference type="HOGENOM" id="CLU_065913_0_0_6"/>
<dbReference type="PANTHER" id="PTHR33973:SF4">
    <property type="entry name" value="OS07G0153300 PROTEIN"/>
    <property type="match status" value="1"/>
</dbReference>
<dbReference type="OrthoDB" id="9778801at2"/>
<evidence type="ECO:0000313" key="2">
    <source>
        <dbReference type="Proteomes" id="UP000006201"/>
    </source>
</evidence>
<keyword evidence="2" id="KW-1185">Reference proteome</keyword>
<organism evidence="1 2">
    <name type="scientific">Pseudoalteromonas tunicata D2</name>
    <dbReference type="NCBI Taxonomy" id="87626"/>
    <lineage>
        <taxon>Bacteria</taxon>
        <taxon>Pseudomonadati</taxon>
        <taxon>Pseudomonadota</taxon>
        <taxon>Gammaproteobacteria</taxon>
        <taxon>Alteromonadales</taxon>
        <taxon>Pseudoalteromonadaceae</taxon>
        <taxon>Pseudoalteromonas</taxon>
    </lineage>
</organism>
<reference evidence="1 2" key="1">
    <citation type="submission" date="2006-02" db="EMBL/GenBank/DDBJ databases">
        <authorList>
            <person name="Moran M.A."/>
            <person name="Kjelleberg S."/>
            <person name="Egan S."/>
            <person name="Saunders N."/>
            <person name="Thomas T."/>
            <person name="Ferriera S."/>
            <person name="Johnson J."/>
            <person name="Kravitz S."/>
            <person name="Halpern A."/>
            <person name="Remington K."/>
            <person name="Beeson K."/>
            <person name="Tran B."/>
            <person name="Rogers Y.-H."/>
            <person name="Friedman R."/>
            <person name="Venter J.C."/>
        </authorList>
    </citation>
    <scope>NUCLEOTIDE SEQUENCE [LARGE SCALE GENOMIC DNA]</scope>
    <source>
        <strain evidence="1 2">D2</strain>
    </source>
</reference>
<evidence type="ECO:0000313" key="1">
    <source>
        <dbReference type="EMBL" id="EAR30392.1"/>
    </source>
</evidence>
<sequence>MIVNSGIYQGHIRHRRFSPVSHVFNYQLSTFGIDLDEVDELCSKHRLFGRQWYKLIRFCEKDYLKNEPGTLKQRIASTVKRLGGTWDGGRVMFVGQCRSLGIYFSPINLFYCFNKDDSCVWMLAEVSNTPWNERHYYLININSDAMTAKDFHVSPFMEMNMKYKWRVSQPQQRLLVHIENHPMHTQGVKVFDATMAMKKQPFSSLAYLKMWLSLPFMTLKVMSGIYWQALLLFIKRVPFVPYEHR</sequence>
<gene>
    <name evidence="1" type="ORF">PTD2_02446</name>
</gene>
<dbReference type="RefSeq" id="WP_009836690.1">
    <property type="nucleotide sequence ID" value="NZ_AAOH01000001.1"/>
</dbReference>
<name>A4C4B0_9GAMM</name>
<dbReference type="PANTHER" id="PTHR33973">
    <property type="entry name" value="OS07G0153300 PROTEIN"/>
    <property type="match status" value="1"/>
</dbReference>